<dbReference type="eggNOG" id="COG1215">
    <property type="taxonomic scope" value="Bacteria"/>
</dbReference>
<keyword evidence="3" id="KW-1185">Reference proteome</keyword>
<dbReference type="Gene3D" id="3.40.50.1820">
    <property type="entry name" value="alpha/beta hydrolase"/>
    <property type="match status" value="1"/>
</dbReference>
<feature type="region of interest" description="Disordered" evidence="1">
    <location>
        <begin position="934"/>
        <end position="976"/>
    </location>
</feature>
<keyword evidence="2" id="KW-0614">Plasmid</keyword>
<comment type="caution">
    <text evidence="2">The sequence shown here is derived from an EMBL/GenBank/DDBJ whole genome shotgun (WGS) entry which is preliminary data.</text>
</comment>
<dbReference type="PATRIC" id="fig|1123501.6.peg.66"/>
<dbReference type="RefSeq" id="WP_018302609.1">
    <property type="nucleotide sequence ID" value="NZ_CM003137.1"/>
</dbReference>
<dbReference type="InterPro" id="IPR029044">
    <property type="entry name" value="Nucleotide-diphossugar_trans"/>
</dbReference>
<name>A0A0D0QGP4_9RHOB</name>
<organism evidence="2 3">
    <name type="scientific">Wenxinia marina DSM 24838</name>
    <dbReference type="NCBI Taxonomy" id="1123501"/>
    <lineage>
        <taxon>Bacteria</taxon>
        <taxon>Pseudomonadati</taxon>
        <taxon>Pseudomonadota</taxon>
        <taxon>Alphaproteobacteria</taxon>
        <taxon>Rhodobacterales</taxon>
        <taxon>Roseobacteraceae</taxon>
        <taxon>Wenxinia</taxon>
    </lineage>
</organism>
<accession>A0A0D0QGP4</accession>
<dbReference type="SUPFAM" id="SSF53756">
    <property type="entry name" value="UDP-Glycosyltransferase/glycogen phosphorylase"/>
    <property type="match status" value="1"/>
</dbReference>
<dbReference type="AlphaFoldDB" id="A0A0D0QGP4"/>
<geneLocation type="plasmid" evidence="2 3">
    <name>pWENMAR1</name>
</geneLocation>
<dbReference type="OrthoDB" id="8549922at2"/>
<dbReference type="EMBL" id="AONG01000001">
    <property type="protein sequence ID" value="KIQ71437.1"/>
    <property type="molecule type" value="Genomic_DNA"/>
</dbReference>
<dbReference type="eggNOG" id="COG1216">
    <property type="taxonomic scope" value="Bacteria"/>
</dbReference>
<dbReference type="InterPro" id="IPR029058">
    <property type="entry name" value="AB_hydrolase_fold"/>
</dbReference>
<proteinExistence type="predicted"/>
<dbReference type="eggNOG" id="COG1073">
    <property type="taxonomic scope" value="Bacteria"/>
</dbReference>
<sequence length="1263" mass="136451">MSERSARKKTDAELIADSGLFDAQWYVQAYPDVAAWPGLPERHFLLHGLAIGRDPGPEFSSAFYASAYPDAAGIPPLLHYLRVGMAQKRYRTVFHARRPLGLARRAARRMSYKIFVAGFETEALREAEAMVRDHHSIFMRSAMAMTLASWAIWRAGPEIAVPVSGEETPEQDEPSLQTRDLARRALGWLGGMSTGWLAPEEMAARDLLTVLALIGDRRIRQARLHVEAAAAAGRPTAELDLALTLSQRSGGVRRSLLARAFGGLGLAPPEFPARSGAPDLADRLRFVTAAAPRAPAGPAISVVVAAEEATDPAAILRTLRAVQASEGVMGEIVLAGPEATLPKPSKVPKGPFAIRRIETDGSAAAAANRGRRAATGAFAAILAAGDVVHPARLRRQADALLLSPEALAVTAPAIWLAPDLQARRWFTGAGGGQDVPGPDTERAGEGVSLFHQDPESVLVRRAEAEAVLGDRDLPEGGAAEYLARARAAGGPGAVLHLADGPPVLRFETGPAGHAAPLPRGAALDYREAGAHHHAQVLKDMAAAPLRYDLGAGRPFPAPARLSGRAGTGFYDVIIASDFRLIGGSTQSNASEIRAQRQAGLRTGLVQMYRYDFHRDPWRPMLPEIRNEVHAGQVAGGQESLVDVLAEGDEVSCDLLILRYPPVLRYSQTIVPRIAAGSMKVIVNQPPRSDYSDDSVVRYDLIEADRTAREMFGTAPVWHPIGPLVRQAMITHHGTDLQQIELSSEDWVNIIDLADWARRPRGPAPGRTPRIGRHSRGHAHKWPATAEDILAAYPASGPFEVHVLGGAEPAAKILGAVPENWTVHDFGARSPRRFLAELDFWVYFAHPDWIESFGRTIIEAMAVGMPVLLPEVYRPLFGEHAIYCTPAEVQGIVRDLWADAGAYHARVGAAQDFVRRRFSYETHITRLAAAGVSVGTVPPAPSGTRPDQARAEQRQASGAPAVPAKEGRRPAAGSTTVPGTAQLVLGDISAVRRGLKDSAETLDHLPRRDYPGPDALGDEPAIYAATHEGWRYDLLFSPKAGADRLFVFFSGNAMRKKYNPPVFQRWKWAPAMPGHCLYISDPTILLDDALGLAWYCGTPDHDPQDRIAALIREIAMAQGVAPEGITTYGSSGGGFAALRILPALPGASAIAINPQIDVTRYQTKNVEQYTGIAIGTRDRAEALARMPRLSLLNRTEALAGRRIAYLQNTLDLHHMSAHYRLFREEMQRLGSRTFHPVLFTAEGGHGAAETPEAMVKAFDALFGS</sequence>
<reference evidence="2 3" key="1">
    <citation type="submission" date="2013-01" db="EMBL/GenBank/DDBJ databases">
        <authorList>
            <person name="Fiebig A."/>
            <person name="Goeker M."/>
            <person name="Klenk H.-P.P."/>
        </authorList>
    </citation>
    <scope>NUCLEOTIDE SEQUENCE [LARGE SCALE GENOMIC DNA]</scope>
    <source>
        <strain evidence="2 3">DSM 24838</strain>
        <plasmid evidence="2 3">pWENMAR1</plasmid>
    </source>
</reference>
<evidence type="ECO:0008006" key="4">
    <source>
        <dbReference type="Google" id="ProtNLM"/>
    </source>
</evidence>
<dbReference type="Gene3D" id="3.40.50.2000">
    <property type="entry name" value="Glycogen Phosphorylase B"/>
    <property type="match status" value="1"/>
</dbReference>
<protein>
    <recommendedName>
        <fullName evidence="4">Glycosyltransferase</fullName>
    </recommendedName>
</protein>
<evidence type="ECO:0000256" key="1">
    <source>
        <dbReference type="SAM" id="MobiDB-lite"/>
    </source>
</evidence>
<evidence type="ECO:0000313" key="2">
    <source>
        <dbReference type="EMBL" id="KIQ71437.1"/>
    </source>
</evidence>
<dbReference type="SUPFAM" id="SSF53474">
    <property type="entry name" value="alpha/beta-Hydrolases"/>
    <property type="match status" value="1"/>
</dbReference>
<dbReference type="SUPFAM" id="SSF53448">
    <property type="entry name" value="Nucleotide-diphospho-sugar transferases"/>
    <property type="match status" value="1"/>
</dbReference>
<dbReference type="eggNOG" id="COG0438">
    <property type="taxonomic scope" value="Bacteria"/>
</dbReference>
<dbReference type="Proteomes" id="UP000035100">
    <property type="component" value="Plasmid pWENMAR1"/>
</dbReference>
<evidence type="ECO:0000313" key="3">
    <source>
        <dbReference type="Proteomes" id="UP000035100"/>
    </source>
</evidence>
<gene>
    <name evidence="2" type="ORF">Wenmar_04085</name>
</gene>